<reference evidence="4" key="1">
    <citation type="submission" date="2020-06" db="EMBL/GenBank/DDBJ databases">
        <title>Draft genomic sequecing of Geomonas sp. Red736.</title>
        <authorList>
            <person name="Itoh H."/>
            <person name="Xu Z.X."/>
            <person name="Ushijima N."/>
            <person name="Masuda Y."/>
            <person name="Shiratori Y."/>
            <person name="Senoo K."/>
        </authorList>
    </citation>
    <scope>NUCLEOTIDE SEQUENCE [LARGE SCALE GENOMIC DNA]</scope>
    <source>
        <strain evidence="4">Red736</strain>
    </source>
</reference>
<protein>
    <recommendedName>
        <fullName evidence="5">Lipoprotein</fullName>
    </recommendedName>
</protein>
<dbReference type="RefSeq" id="WP_183345910.1">
    <property type="nucleotide sequence ID" value="NZ_BLXY01000001.1"/>
</dbReference>
<organism evidence="3 4">
    <name type="scientific">Geomonas paludis</name>
    <dbReference type="NCBI Taxonomy" id="2740185"/>
    <lineage>
        <taxon>Bacteria</taxon>
        <taxon>Pseudomonadati</taxon>
        <taxon>Thermodesulfobacteriota</taxon>
        <taxon>Desulfuromonadia</taxon>
        <taxon>Geobacterales</taxon>
        <taxon>Geobacteraceae</taxon>
        <taxon>Geomonas</taxon>
    </lineage>
</organism>
<name>A0A6V8MTY0_9BACT</name>
<evidence type="ECO:0000313" key="4">
    <source>
        <dbReference type="Proteomes" id="UP000568888"/>
    </source>
</evidence>
<evidence type="ECO:0000256" key="2">
    <source>
        <dbReference type="SAM" id="SignalP"/>
    </source>
</evidence>
<proteinExistence type="predicted"/>
<sequence length="159" mass="17927">MKIMPLTWVIVVLMTAAKVAAAELPSRDEQRQEPRRATPHPPQSPLRFTLVKGNERQSLEVTYIDSKTIDFKIAKSGTCRRDEHGKARIAGYWWLGAETDDNQAGVAVAVQEYVNSKNSKCTISLRIDEGDWTQATIQESAECRPDCKLSAESMHLRKR</sequence>
<accession>A0A6V8MTY0</accession>
<feature type="signal peptide" evidence="2">
    <location>
        <begin position="1"/>
        <end position="21"/>
    </location>
</feature>
<evidence type="ECO:0000256" key="1">
    <source>
        <dbReference type="SAM" id="MobiDB-lite"/>
    </source>
</evidence>
<feature type="compositionally biased region" description="Basic and acidic residues" evidence="1">
    <location>
        <begin position="25"/>
        <end position="36"/>
    </location>
</feature>
<comment type="caution">
    <text evidence="3">The sequence shown here is derived from an EMBL/GenBank/DDBJ whole genome shotgun (WGS) entry which is preliminary data.</text>
</comment>
<feature type="chain" id="PRO_5027585880" description="Lipoprotein" evidence="2">
    <location>
        <begin position="22"/>
        <end position="159"/>
    </location>
</feature>
<dbReference type="AlphaFoldDB" id="A0A6V8MTY0"/>
<evidence type="ECO:0008006" key="5">
    <source>
        <dbReference type="Google" id="ProtNLM"/>
    </source>
</evidence>
<gene>
    <name evidence="3" type="ORF">GMPD_11060</name>
</gene>
<dbReference type="Proteomes" id="UP000568888">
    <property type="component" value="Unassembled WGS sequence"/>
</dbReference>
<dbReference type="EMBL" id="BLXY01000001">
    <property type="protein sequence ID" value="GFO63187.1"/>
    <property type="molecule type" value="Genomic_DNA"/>
</dbReference>
<feature type="region of interest" description="Disordered" evidence="1">
    <location>
        <begin position="23"/>
        <end position="47"/>
    </location>
</feature>
<evidence type="ECO:0000313" key="3">
    <source>
        <dbReference type="EMBL" id="GFO63187.1"/>
    </source>
</evidence>
<keyword evidence="2" id="KW-0732">Signal</keyword>